<dbReference type="RefSeq" id="WP_101220403.1">
    <property type="nucleotide sequence ID" value="NZ_KZ478002.1"/>
</dbReference>
<dbReference type="EMBL" id="NVXX01000024">
    <property type="protein sequence ID" value="PKH18808.1"/>
    <property type="molecule type" value="Genomic_DNA"/>
</dbReference>
<name>A0A2N1E2U7_PSEFL</name>
<comment type="caution">
    <text evidence="2">The sequence shown here is derived from an EMBL/GenBank/DDBJ whole genome shotgun (WGS) entry which is preliminary data.</text>
</comment>
<dbReference type="AlphaFoldDB" id="A0A2N1E2U7"/>
<reference evidence="2 3" key="1">
    <citation type="submission" date="2017-08" db="EMBL/GenBank/DDBJ databases">
        <authorList>
            <person name="de Groot N.N."/>
        </authorList>
    </citation>
    <scope>NUCLEOTIDE SEQUENCE [LARGE SCALE GENOMIC DNA]</scope>
    <source>
        <strain evidence="2 3">PfR 37</strain>
    </source>
</reference>
<proteinExistence type="predicted"/>
<organism evidence="2 3">
    <name type="scientific">Pseudomonas fluorescens</name>
    <dbReference type="NCBI Taxonomy" id="294"/>
    <lineage>
        <taxon>Bacteria</taxon>
        <taxon>Pseudomonadati</taxon>
        <taxon>Pseudomonadota</taxon>
        <taxon>Gammaproteobacteria</taxon>
        <taxon>Pseudomonadales</taxon>
        <taxon>Pseudomonadaceae</taxon>
        <taxon>Pseudomonas</taxon>
    </lineage>
</organism>
<accession>A0A2N1E2U7</accession>
<feature type="region of interest" description="Disordered" evidence="1">
    <location>
        <begin position="57"/>
        <end position="82"/>
    </location>
</feature>
<evidence type="ECO:0000256" key="1">
    <source>
        <dbReference type="SAM" id="MobiDB-lite"/>
    </source>
</evidence>
<dbReference type="Proteomes" id="UP000233564">
    <property type="component" value="Unassembled WGS sequence"/>
</dbReference>
<evidence type="ECO:0000313" key="2">
    <source>
        <dbReference type="EMBL" id="PKH18808.1"/>
    </source>
</evidence>
<protein>
    <submittedName>
        <fullName evidence="2">Uncharacterized protein</fullName>
    </submittedName>
</protein>
<sequence>MPEESESSLRQRITAYMSGAGSSRDNWFCTWWFRFHIEPFTTKQIRRELELMKREGLVESDHSQSNNTKWRLTKYNPDGVTP</sequence>
<evidence type="ECO:0000313" key="3">
    <source>
        <dbReference type="Proteomes" id="UP000233564"/>
    </source>
</evidence>
<gene>
    <name evidence="2" type="ORF">CIB54_17120</name>
</gene>